<dbReference type="GO" id="GO:0050684">
    <property type="term" value="P:regulation of mRNA processing"/>
    <property type="evidence" value="ECO:0007669"/>
    <property type="project" value="TreeGrafter"/>
</dbReference>
<evidence type="ECO:0000256" key="7">
    <source>
        <dbReference type="ARBA" id="ARBA00047899"/>
    </source>
</evidence>
<evidence type="ECO:0000259" key="9">
    <source>
        <dbReference type="PROSITE" id="PS50011"/>
    </source>
</evidence>
<evidence type="ECO:0000256" key="6">
    <source>
        <dbReference type="ARBA" id="ARBA00022840"/>
    </source>
</evidence>
<evidence type="ECO:0000256" key="5">
    <source>
        <dbReference type="ARBA" id="ARBA00022777"/>
    </source>
</evidence>
<dbReference type="EC" id="2.7.11.1" evidence="1"/>
<keyword evidence="4" id="KW-0547">Nucleotide-binding</keyword>
<dbReference type="Pfam" id="PF00069">
    <property type="entry name" value="Pkinase"/>
    <property type="match status" value="1"/>
</dbReference>
<keyword evidence="11" id="KW-1185">Reference proteome</keyword>
<dbReference type="SMART" id="SM00220">
    <property type="entry name" value="S_TKc"/>
    <property type="match status" value="1"/>
</dbReference>
<dbReference type="InterPro" id="IPR008271">
    <property type="entry name" value="Ser/Thr_kinase_AS"/>
</dbReference>
<organism evidence="10 11">
    <name type="scientific">Aspergillus leporis</name>
    <dbReference type="NCBI Taxonomy" id="41062"/>
    <lineage>
        <taxon>Eukaryota</taxon>
        <taxon>Fungi</taxon>
        <taxon>Dikarya</taxon>
        <taxon>Ascomycota</taxon>
        <taxon>Pezizomycotina</taxon>
        <taxon>Eurotiomycetes</taxon>
        <taxon>Eurotiomycetidae</taxon>
        <taxon>Eurotiales</taxon>
        <taxon>Aspergillaceae</taxon>
        <taxon>Aspergillus</taxon>
        <taxon>Aspergillus subgen. Circumdati</taxon>
    </lineage>
</organism>
<evidence type="ECO:0000313" key="10">
    <source>
        <dbReference type="EMBL" id="KAB8074491.1"/>
    </source>
</evidence>
<dbReference type="PANTHER" id="PTHR47634">
    <property type="entry name" value="PROTEIN KINASE DOMAIN-CONTAINING PROTEIN-RELATED"/>
    <property type="match status" value="1"/>
</dbReference>
<dbReference type="EMBL" id="ML732209">
    <property type="protein sequence ID" value="KAB8074491.1"/>
    <property type="molecule type" value="Genomic_DNA"/>
</dbReference>
<dbReference type="InterPro" id="IPR051334">
    <property type="entry name" value="SRPK"/>
</dbReference>
<evidence type="ECO:0000313" key="11">
    <source>
        <dbReference type="Proteomes" id="UP000326565"/>
    </source>
</evidence>
<dbReference type="Gene3D" id="1.10.510.10">
    <property type="entry name" value="Transferase(Phosphotransferase) domain 1"/>
    <property type="match status" value="1"/>
</dbReference>
<dbReference type="PROSITE" id="PS50011">
    <property type="entry name" value="PROTEIN_KINASE_DOM"/>
    <property type="match status" value="1"/>
</dbReference>
<dbReference type="Gene3D" id="3.30.200.20">
    <property type="entry name" value="Phosphorylase Kinase, domain 1"/>
    <property type="match status" value="1"/>
</dbReference>
<keyword evidence="6" id="KW-0067">ATP-binding</keyword>
<reference evidence="10 11" key="1">
    <citation type="submission" date="2019-04" db="EMBL/GenBank/DDBJ databases">
        <title>Friends and foes A comparative genomics study of 23 Aspergillus species from section Flavi.</title>
        <authorList>
            <consortium name="DOE Joint Genome Institute"/>
            <person name="Kjaerbolling I."/>
            <person name="Vesth T."/>
            <person name="Frisvad J.C."/>
            <person name="Nybo J.L."/>
            <person name="Theobald S."/>
            <person name="Kildgaard S."/>
            <person name="Isbrandt T."/>
            <person name="Kuo A."/>
            <person name="Sato A."/>
            <person name="Lyhne E.K."/>
            <person name="Kogle M.E."/>
            <person name="Wiebenga A."/>
            <person name="Kun R.S."/>
            <person name="Lubbers R.J."/>
            <person name="Makela M.R."/>
            <person name="Barry K."/>
            <person name="Chovatia M."/>
            <person name="Clum A."/>
            <person name="Daum C."/>
            <person name="Haridas S."/>
            <person name="He G."/>
            <person name="LaButti K."/>
            <person name="Lipzen A."/>
            <person name="Mondo S."/>
            <person name="Riley R."/>
            <person name="Salamov A."/>
            <person name="Simmons B.A."/>
            <person name="Magnuson J.K."/>
            <person name="Henrissat B."/>
            <person name="Mortensen U.H."/>
            <person name="Larsen T.O."/>
            <person name="Devries R.P."/>
            <person name="Grigoriev I.V."/>
            <person name="Machida M."/>
            <person name="Baker S.E."/>
            <person name="Andersen M.R."/>
        </authorList>
    </citation>
    <scope>NUCLEOTIDE SEQUENCE [LARGE SCALE GENOMIC DNA]</scope>
    <source>
        <strain evidence="10 11">CBS 151.66</strain>
    </source>
</reference>
<dbReference type="InterPro" id="IPR000719">
    <property type="entry name" value="Prot_kinase_dom"/>
</dbReference>
<evidence type="ECO:0000256" key="4">
    <source>
        <dbReference type="ARBA" id="ARBA00022741"/>
    </source>
</evidence>
<dbReference type="PANTHER" id="PTHR47634:SF9">
    <property type="entry name" value="PROTEIN KINASE DOMAIN-CONTAINING PROTEIN-RELATED"/>
    <property type="match status" value="1"/>
</dbReference>
<dbReference type="GO" id="GO:0004674">
    <property type="term" value="F:protein serine/threonine kinase activity"/>
    <property type="evidence" value="ECO:0007669"/>
    <property type="project" value="UniProtKB-KW"/>
</dbReference>
<comment type="catalytic activity">
    <reaction evidence="8">
        <text>L-seryl-[protein] + ATP = O-phospho-L-seryl-[protein] + ADP + H(+)</text>
        <dbReference type="Rhea" id="RHEA:17989"/>
        <dbReference type="Rhea" id="RHEA-COMP:9863"/>
        <dbReference type="Rhea" id="RHEA-COMP:11604"/>
        <dbReference type="ChEBI" id="CHEBI:15378"/>
        <dbReference type="ChEBI" id="CHEBI:29999"/>
        <dbReference type="ChEBI" id="CHEBI:30616"/>
        <dbReference type="ChEBI" id="CHEBI:83421"/>
        <dbReference type="ChEBI" id="CHEBI:456216"/>
        <dbReference type="EC" id="2.7.11.1"/>
    </reaction>
</comment>
<dbReference type="InterPro" id="IPR011009">
    <property type="entry name" value="Kinase-like_dom_sf"/>
</dbReference>
<keyword evidence="2" id="KW-0723">Serine/threonine-protein kinase</keyword>
<comment type="catalytic activity">
    <reaction evidence="7">
        <text>L-threonyl-[protein] + ATP = O-phospho-L-threonyl-[protein] + ADP + H(+)</text>
        <dbReference type="Rhea" id="RHEA:46608"/>
        <dbReference type="Rhea" id="RHEA-COMP:11060"/>
        <dbReference type="Rhea" id="RHEA-COMP:11605"/>
        <dbReference type="ChEBI" id="CHEBI:15378"/>
        <dbReference type="ChEBI" id="CHEBI:30013"/>
        <dbReference type="ChEBI" id="CHEBI:30616"/>
        <dbReference type="ChEBI" id="CHEBI:61977"/>
        <dbReference type="ChEBI" id="CHEBI:456216"/>
        <dbReference type="EC" id="2.7.11.1"/>
    </reaction>
</comment>
<dbReference type="PROSITE" id="PS00108">
    <property type="entry name" value="PROTEIN_KINASE_ST"/>
    <property type="match status" value="1"/>
</dbReference>
<dbReference type="AlphaFoldDB" id="A0A5N5X177"/>
<feature type="domain" description="Protein kinase" evidence="9">
    <location>
        <begin position="60"/>
        <end position="379"/>
    </location>
</feature>
<proteinExistence type="predicted"/>
<dbReference type="OrthoDB" id="5979581at2759"/>
<dbReference type="GO" id="GO:0005524">
    <property type="term" value="F:ATP binding"/>
    <property type="evidence" value="ECO:0007669"/>
    <property type="project" value="UniProtKB-KW"/>
</dbReference>
<protein>
    <recommendedName>
        <fullName evidence="1">non-specific serine/threonine protein kinase</fullName>
        <ecNumber evidence="1">2.7.11.1</ecNumber>
    </recommendedName>
</protein>
<keyword evidence="3" id="KW-0808">Transferase</keyword>
<name>A0A5N5X177_9EURO</name>
<evidence type="ECO:0000256" key="3">
    <source>
        <dbReference type="ARBA" id="ARBA00022679"/>
    </source>
</evidence>
<gene>
    <name evidence="10" type="ORF">BDV29DRAFT_190956</name>
</gene>
<sequence length="379" mass="43573">MMIRNTRTWLFSSLRRKPLPVPPPGPLLPQDKLVDEETCAGYDSKNFYPVKPGYVLANCYQVLVKVVWGVSTLPLVAKGISRHESEPAVVVALKINNTNKHKANDEREFEAHIAKTDPSHHGYPLFRTSSSECFDVDISEGRHLCLAYEPMRESLWLFQRRFKNTYIRILLVGLDYLHEGCRIVHTDLKLKNIMVTFEDPAMLGDFMPPQFDQPMQYKIDSTGRHVYRCHNDFGPTRKLNHYRAPEVSLGYWWNTSADIWVLGILLWNIIQGKELFQQVYNKQGCYGAIAHPAEMIGLFGRPPLPKLVTRYHSALGYKWPEPIQGKNGEVYESAEQYFGGPKFLHGDLILDRKLADTLPSLEEKEREIFLSFSPEPPNL</sequence>
<dbReference type="GO" id="GO:0000245">
    <property type="term" value="P:spliceosomal complex assembly"/>
    <property type="evidence" value="ECO:0007669"/>
    <property type="project" value="TreeGrafter"/>
</dbReference>
<keyword evidence="5 10" id="KW-0418">Kinase</keyword>
<evidence type="ECO:0000256" key="8">
    <source>
        <dbReference type="ARBA" id="ARBA00048679"/>
    </source>
</evidence>
<evidence type="ECO:0000256" key="2">
    <source>
        <dbReference type="ARBA" id="ARBA00022527"/>
    </source>
</evidence>
<dbReference type="SUPFAM" id="SSF56112">
    <property type="entry name" value="Protein kinase-like (PK-like)"/>
    <property type="match status" value="1"/>
</dbReference>
<evidence type="ECO:0000256" key="1">
    <source>
        <dbReference type="ARBA" id="ARBA00012513"/>
    </source>
</evidence>
<dbReference type="Proteomes" id="UP000326565">
    <property type="component" value="Unassembled WGS sequence"/>
</dbReference>
<accession>A0A5N5X177</accession>